<dbReference type="RefSeq" id="WP_346077788.1">
    <property type="nucleotide sequence ID" value="NZ_BAAARB010000045.1"/>
</dbReference>
<gene>
    <name evidence="1" type="ORF">GCM10009855_37430</name>
</gene>
<accession>A0ABP5V5N5</accession>
<proteinExistence type="predicted"/>
<name>A0ABP5V5N5_9ACTN</name>
<reference evidence="2" key="1">
    <citation type="journal article" date="2019" name="Int. J. Syst. Evol. Microbiol.">
        <title>The Global Catalogue of Microorganisms (GCM) 10K type strain sequencing project: providing services to taxonomists for standard genome sequencing and annotation.</title>
        <authorList>
            <consortium name="The Broad Institute Genomics Platform"/>
            <consortium name="The Broad Institute Genome Sequencing Center for Infectious Disease"/>
            <person name="Wu L."/>
            <person name="Ma J."/>
        </authorList>
    </citation>
    <scope>NUCLEOTIDE SEQUENCE [LARGE SCALE GENOMIC DNA]</scope>
    <source>
        <strain evidence="2">JCM 16227</strain>
    </source>
</reference>
<sequence length="96" mass="10646">MTEEASLRWDSLPEGQRHPKNLAILVVEHLALPADYPCTVTVLQDVDYRNPVVSVLVALPDGHERTVEIHVDDDPVSLAARMRVAAEVLVGRRAEL</sequence>
<keyword evidence="2" id="KW-1185">Reference proteome</keyword>
<organism evidence="1 2">
    <name type="scientific">Gordonia cholesterolivorans</name>
    <dbReference type="NCBI Taxonomy" id="559625"/>
    <lineage>
        <taxon>Bacteria</taxon>
        <taxon>Bacillati</taxon>
        <taxon>Actinomycetota</taxon>
        <taxon>Actinomycetes</taxon>
        <taxon>Mycobacteriales</taxon>
        <taxon>Gordoniaceae</taxon>
        <taxon>Gordonia</taxon>
    </lineage>
</organism>
<evidence type="ECO:0000313" key="2">
    <source>
        <dbReference type="Proteomes" id="UP001501170"/>
    </source>
</evidence>
<comment type="caution">
    <text evidence="1">The sequence shown here is derived from an EMBL/GenBank/DDBJ whole genome shotgun (WGS) entry which is preliminary data.</text>
</comment>
<protein>
    <submittedName>
        <fullName evidence="1">Uncharacterized protein</fullName>
    </submittedName>
</protein>
<evidence type="ECO:0000313" key="1">
    <source>
        <dbReference type="EMBL" id="GAA2394690.1"/>
    </source>
</evidence>
<dbReference type="Proteomes" id="UP001501170">
    <property type="component" value="Unassembled WGS sequence"/>
</dbReference>
<dbReference type="EMBL" id="BAAARB010000045">
    <property type="protein sequence ID" value="GAA2394690.1"/>
    <property type="molecule type" value="Genomic_DNA"/>
</dbReference>